<dbReference type="AlphaFoldDB" id="D4KCS2"/>
<feature type="compositionally biased region" description="Low complexity" evidence="1">
    <location>
        <begin position="88"/>
        <end position="104"/>
    </location>
</feature>
<dbReference type="EMBL" id="FP929046">
    <property type="protein sequence ID" value="CBL02635.1"/>
    <property type="molecule type" value="Genomic_DNA"/>
</dbReference>
<dbReference type="RefSeq" id="WP_015538121.1">
    <property type="nucleotide sequence ID" value="NC_021020.1"/>
</dbReference>
<feature type="compositionally biased region" description="Basic and acidic residues" evidence="1">
    <location>
        <begin position="106"/>
        <end position="118"/>
    </location>
</feature>
<organism evidence="2 3">
    <name type="scientific">Faecalibacterium prausnitzii SL3/3</name>
    <dbReference type="NCBI Taxonomy" id="657322"/>
    <lineage>
        <taxon>Bacteria</taxon>
        <taxon>Bacillati</taxon>
        <taxon>Bacillota</taxon>
        <taxon>Clostridia</taxon>
        <taxon>Eubacteriales</taxon>
        <taxon>Oscillospiraceae</taxon>
        <taxon>Faecalibacterium</taxon>
    </lineage>
</organism>
<dbReference type="Proteomes" id="UP000007059">
    <property type="component" value="Chromosome"/>
</dbReference>
<evidence type="ECO:0000313" key="3">
    <source>
        <dbReference type="Proteomes" id="UP000007059"/>
    </source>
</evidence>
<name>D4KCS2_9FIRM</name>
<accession>D4KCS2</accession>
<sequence length="190" mass="20946">MLIYPKTKKGVQKDSPVWKEDNFLRLRGLADALVHKTDFKTEDGKNVLAGAYYERVRRELETLEAAKLAQLSKSLGPKAAALKAMPEPTGGSSNSSSPRSTGARRAAREAGERRARAASERKELAAAIRAELLDAEAEINEVYCRANASLVKYSKAGKFRVISDEEIPRFHPDFSARKVAQAMEIEEVLA</sequence>
<dbReference type="HOGENOM" id="CLU_1426051_0_0_9"/>
<evidence type="ECO:0000256" key="1">
    <source>
        <dbReference type="SAM" id="MobiDB-lite"/>
    </source>
</evidence>
<dbReference type="KEGG" id="fpa:FPR_24830"/>
<reference evidence="2 3" key="2">
    <citation type="submission" date="2010-03" db="EMBL/GenBank/DDBJ databases">
        <authorList>
            <person name="Pajon A."/>
        </authorList>
    </citation>
    <scope>NUCLEOTIDE SEQUENCE [LARGE SCALE GENOMIC DNA]</scope>
    <source>
        <strain evidence="2 3">SL3/3</strain>
    </source>
</reference>
<gene>
    <name evidence="2" type="ORF">FPR_24830</name>
</gene>
<protein>
    <submittedName>
        <fullName evidence="2">Uncharacterized protein</fullName>
    </submittedName>
</protein>
<reference evidence="2 3" key="1">
    <citation type="submission" date="2010-03" db="EMBL/GenBank/DDBJ databases">
        <title>The genome sequence of Faecalibacterium prausnitzii SL3/3.</title>
        <authorList>
            <consortium name="metaHIT consortium -- http://www.metahit.eu/"/>
            <person name="Pajon A."/>
            <person name="Turner K."/>
            <person name="Parkhill J."/>
            <person name="Duncan S."/>
            <person name="Flint H."/>
        </authorList>
    </citation>
    <scope>NUCLEOTIDE SEQUENCE [LARGE SCALE GENOMIC DNA]</scope>
    <source>
        <strain evidence="2 3">SL3/3</strain>
    </source>
</reference>
<proteinExistence type="predicted"/>
<dbReference type="PATRIC" id="fig|657322.3.peg.2337"/>
<feature type="region of interest" description="Disordered" evidence="1">
    <location>
        <begin position="79"/>
        <end position="118"/>
    </location>
</feature>
<evidence type="ECO:0000313" key="2">
    <source>
        <dbReference type="EMBL" id="CBL02635.1"/>
    </source>
</evidence>